<dbReference type="EMBL" id="JABFDY010000028">
    <property type="protein sequence ID" value="KAF7686684.1"/>
    <property type="molecule type" value="Genomic_DNA"/>
</dbReference>
<dbReference type="AlphaFoldDB" id="A0A8T0A6T8"/>
<proteinExistence type="predicted"/>
<organism evidence="1 2">
    <name type="scientific">Silurus meridionalis</name>
    <name type="common">Southern catfish</name>
    <name type="synonym">Silurus soldatovi meridionalis</name>
    <dbReference type="NCBI Taxonomy" id="175797"/>
    <lineage>
        <taxon>Eukaryota</taxon>
        <taxon>Metazoa</taxon>
        <taxon>Chordata</taxon>
        <taxon>Craniata</taxon>
        <taxon>Vertebrata</taxon>
        <taxon>Euteleostomi</taxon>
        <taxon>Actinopterygii</taxon>
        <taxon>Neopterygii</taxon>
        <taxon>Teleostei</taxon>
        <taxon>Ostariophysi</taxon>
        <taxon>Siluriformes</taxon>
        <taxon>Siluridae</taxon>
        <taxon>Silurus</taxon>
    </lineage>
</organism>
<dbReference type="Proteomes" id="UP000606274">
    <property type="component" value="Unassembled WGS sequence"/>
</dbReference>
<name>A0A8T0A6T8_SILME</name>
<evidence type="ECO:0000313" key="2">
    <source>
        <dbReference type="Proteomes" id="UP000606274"/>
    </source>
</evidence>
<evidence type="ECO:0000313" key="1">
    <source>
        <dbReference type="EMBL" id="KAF7686684.1"/>
    </source>
</evidence>
<sequence length="553" mass="64366">MSLCWSDCLYDENKQYFWCYTEKGWDYCSPLPEVTYKNEPCRLDHYCDPHEYAYTWCLTNSGNDYCGSIEPGECQYVNSVAAKENSKTVVSCIWKDTKNNKEIKLTAEPDFTIFAEAFTWKNEIINFIARWKNTYLNPEPGSKLIISNNLRFDVKKLENEEEQQIYSLQILVNVHTQSWRSNKLAQVVLPDYEEVPERFVQLAFLESFRHQSKISVVINESKNNSDIRASTYSRRKMGDVLKILLSVVLLSRLCWTQDYGTIPVKPTISSTYRIECKDDCEFHTEDSYYWCNTEKGWDYCSPVPDLTYTSDPCREGHFCDTHGYYYTWCWTESSWGYCSLPQNHDGSKIIVRQKRQPNTVEICSVHDKAKKRRTTLTAQPNSNVIADGNSWKKEMSDLIENWKNDKLPDQAKSELIKSKNLRIDLQGLLKRSNQNYYNLQIQINKKRGNNESTTLAQVIMPVDEDIPDRYVRRAFAESAKQRARVFIDLLHSTDKNNPRLNHLAGHSYHGCDFLSLSPALFAGLKNGDWKTPFLLCSESGLDQYLLYDSDKCH</sequence>
<dbReference type="PANTHER" id="PTHR34261">
    <property type="entry name" value="APC REGULATOR OF WNT-SIGNALING PATHWAY-RELATED"/>
    <property type="match status" value="1"/>
</dbReference>
<accession>A0A8T0A6T8</accession>
<reference evidence="1" key="1">
    <citation type="submission" date="2020-08" db="EMBL/GenBank/DDBJ databases">
        <title>Chromosome-level assembly of Southern catfish (Silurus meridionalis) provides insights into visual adaptation to the nocturnal and benthic lifestyles.</title>
        <authorList>
            <person name="Zhang Y."/>
            <person name="Wang D."/>
            <person name="Peng Z."/>
        </authorList>
    </citation>
    <scope>NUCLEOTIDE SEQUENCE</scope>
    <source>
        <strain evidence="1">SWU-2019-XX</strain>
        <tissue evidence="1">Muscle</tissue>
    </source>
</reference>
<protein>
    <submittedName>
        <fullName evidence="1">Uncharacterized protein</fullName>
    </submittedName>
</protein>
<dbReference type="InterPro" id="IPR053358">
    <property type="entry name" value="Diff-assoc_signaling"/>
</dbReference>
<dbReference type="PANTHER" id="PTHR34261:SF1">
    <property type="entry name" value="TUBULIN POLYMERIZATION-PROMOTING PROTEIN"/>
    <property type="match status" value="1"/>
</dbReference>
<keyword evidence="2" id="KW-1185">Reference proteome</keyword>
<comment type="caution">
    <text evidence="1">The sequence shown here is derived from an EMBL/GenBank/DDBJ whole genome shotgun (WGS) entry which is preliminary data.</text>
</comment>
<gene>
    <name evidence="1" type="ORF">HF521_015077</name>
</gene>